<feature type="compositionally biased region" description="Acidic residues" evidence="1">
    <location>
        <begin position="7"/>
        <end position="17"/>
    </location>
</feature>
<feature type="compositionally biased region" description="Basic and acidic residues" evidence="1">
    <location>
        <begin position="18"/>
        <end position="32"/>
    </location>
</feature>
<organism evidence="2 3">
    <name type="scientific">Phytophthora infestans (strain T30-4)</name>
    <name type="common">Potato late blight agent</name>
    <dbReference type="NCBI Taxonomy" id="403677"/>
    <lineage>
        <taxon>Eukaryota</taxon>
        <taxon>Sar</taxon>
        <taxon>Stramenopiles</taxon>
        <taxon>Oomycota</taxon>
        <taxon>Peronosporomycetes</taxon>
        <taxon>Peronosporales</taxon>
        <taxon>Peronosporaceae</taxon>
        <taxon>Phytophthora</taxon>
    </lineage>
</organism>
<reference evidence="3" key="1">
    <citation type="journal article" date="2009" name="Nature">
        <title>Genome sequence and analysis of the Irish potato famine pathogen Phytophthora infestans.</title>
        <authorList>
            <consortium name="The Broad Institute Genome Sequencing Platform"/>
            <person name="Haas B.J."/>
            <person name="Kamoun S."/>
            <person name="Zody M.C."/>
            <person name="Jiang R.H."/>
            <person name="Handsaker R.E."/>
            <person name="Cano L.M."/>
            <person name="Grabherr M."/>
            <person name="Kodira C.D."/>
            <person name="Raffaele S."/>
            <person name="Torto-Alalibo T."/>
            <person name="Bozkurt T.O."/>
            <person name="Ah-Fong A.M."/>
            <person name="Alvarado L."/>
            <person name="Anderson V.L."/>
            <person name="Armstrong M.R."/>
            <person name="Avrova A."/>
            <person name="Baxter L."/>
            <person name="Beynon J."/>
            <person name="Boevink P.C."/>
            <person name="Bollmann S.R."/>
            <person name="Bos J.I."/>
            <person name="Bulone V."/>
            <person name="Cai G."/>
            <person name="Cakir C."/>
            <person name="Carrington J.C."/>
            <person name="Chawner M."/>
            <person name="Conti L."/>
            <person name="Costanzo S."/>
            <person name="Ewan R."/>
            <person name="Fahlgren N."/>
            <person name="Fischbach M.A."/>
            <person name="Fugelstad J."/>
            <person name="Gilroy E.M."/>
            <person name="Gnerre S."/>
            <person name="Green P.J."/>
            <person name="Grenville-Briggs L.J."/>
            <person name="Griffith J."/>
            <person name="Grunwald N.J."/>
            <person name="Horn K."/>
            <person name="Horner N.R."/>
            <person name="Hu C.H."/>
            <person name="Huitema E."/>
            <person name="Jeong D.H."/>
            <person name="Jones A.M."/>
            <person name="Jones J.D."/>
            <person name="Jones R.W."/>
            <person name="Karlsson E.K."/>
            <person name="Kunjeti S.G."/>
            <person name="Lamour K."/>
            <person name="Liu Z."/>
            <person name="Ma L."/>
            <person name="Maclean D."/>
            <person name="Chibucos M.C."/>
            <person name="McDonald H."/>
            <person name="McWalters J."/>
            <person name="Meijer H.J."/>
            <person name="Morgan W."/>
            <person name="Morris P.F."/>
            <person name="Munro C.A."/>
            <person name="O'Neill K."/>
            <person name="Ospina-Giraldo M."/>
            <person name="Pinzon A."/>
            <person name="Pritchard L."/>
            <person name="Ramsahoye B."/>
            <person name="Ren Q."/>
            <person name="Restrepo S."/>
            <person name="Roy S."/>
            <person name="Sadanandom A."/>
            <person name="Savidor A."/>
            <person name="Schornack S."/>
            <person name="Schwartz D.C."/>
            <person name="Schumann U.D."/>
            <person name="Schwessinger B."/>
            <person name="Seyer L."/>
            <person name="Sharpe T."/>
            <person name="Silvar C."/>
            <person name="Song J."/>
            <person name="Studholme D.J."/>
            <person name="Sykes S."/>
            <person name="Thines M."/>
            <person name="van de Vondervoort P.J."/>
            <person name="Phuntumart V."/>
            <person name="Wawra S."/>
            <person name="Weide R."/>
            <person name="Win J."/>
            <person name="Young C."/>
            <person name="Zhou S."/>
            <person name="Fry W."/>
            <person name="Meyers B.C."/>
            <person name="van West P."/>
            <person name="Ristaino J."/>
            <person name="Govers F."/>
            <person name="Birch P.R."/>
            <person name="Whisson S.C."/>
            <person name="Judelson H.S."/>
            <person name="Nusbaum C."/>
        </authorList>
    </citation>
    <scope>NUCLEOTIDE SEQUENCE [LARGE SCALE GENOMIC DNA]</scope>
    <source>
        <strain evidence="3">T30-4</strain>
    </source>
</reference>
<name>D0N2S1_PHYIT</name>
<dbReference type="Proteomes" id="UP000006643">
    <property type="component" value="Unassembled WGS sequence"/>
</dbReference>
<dbReference type="VEuPathDB" id="FungiDB:PITG_05416"/>
<sequence>MSREDGSVDDLPGDWEVEAAKDDVSGVDRDAS</sequence>
<dbReference type="EMBL" id="DS028124">
    <property type="protein sequence ID" value="EEY69213.1"/>
    <property type="molecule type" value="Genomic_DNA"/>
</dbReference>
<proteinExistence type="predicted"/>
<dbReference type="RefSeq" id="XP_002999067.1">
    <property type="nucleotide sequence ID" value="XM_002999021.1"/>
</dbReference>
<dbReference type="KEGG" id="pif:PITG_05416"/>
<dbReference type="InParanoid" id="D0N2S1"/>
<keyword evidence="3" id="KW-1185">Reference proteome</keyword>
<feature type="region of interest" description="Disordered" evidence="1">
    <location>
        <begin position="1"/>
        <end position="32"/>
    </location>
</feature>
<evidence type="ECO:0000256" key="1">
    <source>
        <dbReference type="SAM" id="MobiDB-lite"/>
    </source>
</evidence>
<dbReference type="AlphaFoldDB" id="D0N2S1"/>
<evidence type="ECO:0000313" key="2">
    <source>
        <dbReference type="EMBL" id="EEY69213.1"/>
    </source>
</evidence>
<evidence type="ECO:0000313" key="3">
    <source>
        <dbReference type="Proteomes" id="UP000006643"/>
    </source>
</evidence>
<dbReference type="GeneID" id="9463271"/>
<accession>D0N2S1</accession>
<protein>
    <submittedName>
        <fullName evidence="2">Uncharacterized protein</fullName>
    </submittedName>
</protein>
<gene>
    <name evidence="2" type="ORF">PITG_05416</name>
</gene>
<dbReference type="HOGENOM" id="CLU_3393204_0_0_1"/>